<protein>
    <submittedName>
        <fullName evidence="2">Glycosyltransferase</fullName>
    </submittedName>
</protein>
<dbReference type="InterPro" id="IPR029044">
    <property type="entry name" value="Nucleotide-diphossugar_trans"/>
</dbReference>
<name>A0ABY6LW07_9FLAO</name>
<organism evidence="2 3">
    <name type="scientific">Flavobacterium agricola</name>
    <dbReference type="NCBI Taxonomy" id="2870839"/>
    <lineage>
        <taxon>Bacteria</taxon>
        <taxon>Pseudomonadati</taxon>
        <taxon>Bacteroidota</taxon>
        <taxon>Flavobacteriia</taxon>
        <taxon>Flavobacteriales</taxon>
        <taxon>Flavobacteriaceae</taxon>
        <taxon>Flavobacterium</taxon>
    </lineage>
</organism>
<accession>A0ABY6LW07</accession>
<dbReference type="EMBL" id="CP081495">
    <property type="protein sequence ID" value="UYW00515.1"/>
    <property type="molecule type" value="Genomic_DNA"/>
</dbReference>
<dbReference type="RefSeq" id="WP_264432326.1">
    <property type="nucleotide sequence ID" value="NZ_CP081495.1"/>
</dbReference>
<dbReference type="PANTHER" id="PTHR22916:SF3">
    <property type="entry name" value="UDP-GLCNAC:BETAGAL BETA-1,3-N-ACETYLGLUCOSAMINYLTRANSFERASE-LIKE PROTEIN 1"/>
    <property type="match status" value="1"/>
</dbReference>
<dbReference type="InterPro" id="IPR001173">
    <property type="entry name" value="Glyco_trans_2-like"/>
</dbReference>
<sequence length="314" mass="36810">MNSQPLVSIIIPTYNREDLILETLESVRRQTYENWECIIVDDGSTDDTMDIVLNYIKKDSRFQVHKRPDFHKPGGNGARNYGFLLSKGEYINFLDSDDLISANKISEQILNLGQDDNTIAICRWKKFVTDVNEDDVIRDYTFYRDYEDSNLIFEDFGVSKSFLVAHCYLVSRAILIKSGLWNEFLNVNQDGEFFTRVILNSKKISFCENTIVYYRATPNSKSKGNSEYKVLHRIISWKLIENYIELAGLHNSSYLNYGKEVLFHSINKKYKNILYSNSSFFYKQIKERQVNRFRAGFIKQTIINSLFNIKNRSK</sequence>
<gene>
    <name evidence="2" type="ORF">K5I29_08125</name>
</gene>
<dbReference type="Pfam" id="PF00535">
    <property type="entry name" value="Glycos_transf_2"/>
    <property type="match status" value="1"/>
</dbReference>
<keyword evidence="3" id="KW-1185">Reference proteome</keyword>
<dbReference type="Gene3D" id="3.90.550.10">
    <property type="entry name" value="Spore Coat Polysaccharide Biosynthesis Protein SpsA, Chain A"/>
    <property type="match status" value="1"/>
</dbReference>
<dbReference type="Proteomes" id="UP001163328">
    <property type="component" value="Chromosome"/>
</dbReference>
<dbReference type="CDD" id="cd00761">
    <property type="entry name" value="Glyco_tranf_GTA_type"/>
    <property type="match status" value="1"/>
</dbReference>
<dbReference type="PANTHER" id="PTHR22916">
    <property type="entry name" value="GLYCOSYLTRANSFERASE"/>
    <property type="match status" value="1"/>
</dbReference>
<feature type="domain" description="Glycosyltransferase 2-like" evidence="1">
    <location>
        <begin position="8"/>
        <end position="175"/>
    </location>
</feature>
<evidence type="ECO:0000259" key="1">
    <source>
        <dbReference type="Pfam" id="PF00535"/>
    </source>
</evidence>
<evidence type="ECO:0000313" key="3">
    <source>
        <dbReference type="Proteomes" id="UP001163328"/>
    </source>
</evidence>
<proteinExistence type="predicted"/>
<evidence type="ECO:0000313" key="2">
    <source>
        <dbReference type="EMBL" id="UYW00515.1"/>
    </source>
</evidence>
<dbReference type="SUPFAM" id="SSF53448">
    <property type="entry name" value="Nucleotide-diphospho-sugar transferases"/>
    <property type="match status" value="1"/>
</dbReference>
<reference evidence="2" key="1">
    <citation type="submission" date="2021-08" db="EMBL/GenBank/DDBJ databases">
        <title>Flavobacterium sp. strain CC-SYL302.</title>
        <authorList>
            <person name="Lin S.-Y."/>
            <person name="Lee T.-H."/>
            <person name="Young C.-C."/>
        </authorList>
    </citation>
    <scope>NUCLEOTIDE SEQUENCE</scope>
    <source>
        <strain evidence="2">CC-SYL302</strain>
    </source>
</reference>